<dbReference type="Gene3D" id="2.30.30.850">
    <property type="match status" value="1"/>
</dbReference>
<name>A0A127ZCK1_9BASI</name>
<dbReference type="AlphaFoldDB" id="A0A127ZCK1"/>
<dbReference type="EMBL" id="LK056662">
    <property type="protein sequence ID" value="CDU23193.1"/>
    <property type="molecule type" value="Genomic_DNA"/>
</dbReference>
<organism evidence="1">
    <name type="scientific">Sporisorium scitamineum</name>
    <dbReference type="NCBI Taxonomy" id="49012"/>
    <lineage>
        <taxon>Eukaryota</taxon>
        <taxon>Fungi</taxon>
        <taxon>Dikarya</taxon>
        <taxon>Basidiomycota</taxon>
        <taxon>Ustilaginomycotina</taxon>
        <taxon>Ustilaginomycetes</taxon>
        <taxon>Ustilaginales</taxon>
        <taxon>Ustilaginaceae</taxon>
        <taxon>Sporisorium</taxon>
    </lineage>
</organism>
<gene>
    <name evidence="1" type="ORF">SPSC_01822</name>
</gene>
<evidence type="ECO:0000313" key="1">
    <source>
        <dbReference type="EMBL" id="CDU23193.1"/>
    </source>
</evidence>
<protein>
    <submittedName>
        <fullName evidence="1">Uncharacterized protein</fullName>
    </submittedName>
</protein>
<proteinExistence type="predicted"/>
<sequence length="152" mass="17764">MSNWLPVKLLFGFMIRDAKELQGLQEADVSAIHSQRVFINIMQVEALSTFKEMQAKCIEHSKPYCSSFMYQLGDLVLCHQMHLKLTYSTQAKMAPRWTGPYAIVSKQQKMYIIQRLVDSHEEWVHQDQLKPYWLISDSNVPGPDDQEPKFQE</sequence>
<reference evidence="1" key="1">
    <citation type="submission" date="2014-06" db="EMBL/GenBank/DDBJ databases">
        <authorList>
            <person name="Ju J."/>
            <person name="Zhang J."/>
        </authorList>
    </citation>
    <scope>NUCLEOTIDE SEQUENCE</scope>
    <source>
        <strain evidence="1">SscI8</strain>
    </source>
</reference>
<accession>A0A127ZCK1</accession>